<feature type="signal peptide" evidence="3">
    <location>
        <begin position="1"/>
        <end position="19"/>
    </location>
</feature>
<dbReference type="SUPFAM" id="SSF69322">
    <property type="entry name" value="Tricorn protease domain 2"/>
    <property type="match status" value="1"/>
</dbReference>
<feature type="chain" id="PRO_5042225254" description="Two component regulator three Y domain-containing protein" evidence="3">
    <location>
        <begin position="20"/>
        <end position="961"/>
    </location>
</feature>
<keyword evidence="1" id="KW-0175">Coiled coil</keyword>
<name>A0AAE3MKX3_9FLAO</name>
<dbReference type="InterPro" id="IPR015943">
    <property type="entry name" value="WD40/YVTN_repeat-like_dom_sf"/>
</dbReference>
<reference evidence="4" key="1">
    <citation type="submission" date="2022-11" db="EMBL/GenBank/DDBJ databases">
        <title>The characterization of three novel Bacteroidetes species and genomic analysis of their roles in tidal elemental geochemical cycles.</title>
        <authorList>
            <person name="Ma K.-J."/>
        </authorList>
    </citation>
    <scope>NUCLEOTIDE SEQUENCE</scope>
    <source>
        <strain evidence="4">M415</strain>
    </source>
</reference>
<dbReference type="Gene3D" id="2.60.40.10">
    <property type="entry name" value="Immunoglobulins"/>
    <property type="match status" value="1"/>
</dbReference>
<dbReference type="SUPFAM" id="SSF63829">
    <property type="entry name" value="Calcium-dependent phosphotriesterase"/>
    <property type="match status" value="2"/>
</dbReference>
<dbReference type="Gene3D" id="2.130.10.10">
    <property type="entry name" value="YVTN repeat-like/Quinoprotein amine dehydrogenase"/>
    <property type="match status" value="3"/>
</dbReference>
<feature type="coiled-coil region" evidence="1">
    <location>
        <begin position="768"/>
        <end position="795"/>
    </location>
</feature>
<sequence>MGKTLFTCAALLCIWSSVGQNMHVSWYSAANGLPSDEVRHVAWDTLGFAWIATDDGLVRFDGSSFESYSQFVPSQYVKYLLNTSEGLLLSHDAGISLLQPALDTTGISLLYKSSIQQTDTLLYYPNQIFLRSNGNILAGQPGGQMHYLTAEGIESFMPEFFQVSERSTNLFFGEVAGRLWIARSDGSLFLFNENNRTLEKKASFTGIQDIKTKENTLWVASDKVYSLQLSPDGARILERESFPSTPGEVTALALDAQENVYLGIRDKGLYYLDRTQAIRPNFIKIYGNNDPHTVEELPFRNINTIIIDTSGKLWVCSSEGLGILQKRFFEGVGSIPNANATAISIAENGRIFVNFGDLYRIESTDFGYEGEPLPTASLGTITSLTTEGERLWTGTSTGKLHELDQDGRLLRTIDLEDRGEGIFFLEVDSNDRLWLAQAPKDKPLLGVGCLMPDGSFIEYGAEKGLDNRIICIREIGKGRIYASGIGEDTYLFRYVPEKDSFVNLSLDFDFYTGFNFQVHDFAVDEKGIIWLASSQGLLRHDMESVSKVDLGAEYDDIEIKSVKVSADGSVWISLDTEGVLRYTDENTMVMKEESGLPSKVMSYRCMESDKKGRFWIGTAEGIVYSLEENAKPGMSSRPLLVSATVNGIESPLNGLHIKPDHEISVAYTAPSFHGFRTFFQYRIDDSSWSDPISETTMNFTGMTPGNYELAIRAKKEGAYLWSQPEQLNFTVSQYWYKSRTFIWVSGLILTGIFVVLFISQKRRFSLVLNAMSQGLKAKEEEVVKQEADLLKVREEVRLKLKERKANLLVLEIMHRLISKIGPGTKWDFVLEYISTDLLKLPGVVAFEIGVRRGKHLEFEGYSERVRGFTSARVPYDPDISLAAYCIAHAKPFLFNRLDEEGHTLLKKKDTRIAAYKAAISVPFYINNTESILTVYADKEDLFDEHMRKAFQIFASYLEQIV</sequence>
<evidence type="ECO:0000313" key="5">
    <source>
        <dbReference type="Proteomes" id="UP001207116"/>
    </source>
</evidence>
<evidence type="ECO:0000256" key="2">
    <source>
        <dbReference type="SAM" id="Phobius"/>
    </source>
</evidence>
<keyword evidence="2" id="KW-0472">Membrane</keyword>
<organism evidence="4 5">
    <name type="scientific">Lentiprolixibacter aurantiacus</name>
    <dbReference type="NCBI Taxonomy" id="2993939"/>
    <lineage>
        <taxon>Bacteria</taxon>
        <taxon>Pseudomonadati</taxon>
        <taxon>Bacteroidota</taxon>
        <taxon>Flavobacteriia</taxon>
        <taxon>Flavobacteriales</taxon>
        <taxon>Flavobacteriaceae</taxon>
        <taxon>Lentiprolixibacter</taxon>
    </lineage>
</organism>
<dbReference type="AlphaFoldDB" id="A0AAE3MKX3"/>
<dbReference type="EMBL" id="JAPFQP010000001">
    <property type="protein sequence ID" value="MCX2718794.1"/>
    <property type="molecule type" value="Genomic_DNA"/>
</dbReference>
<keyword evidence="5" id="KW-1185">Reference proteome</keyword>
<feature type="transmembrane region" description="Helical" evidence="2">
    <location>
        <begin position="740"/>
        <end position="758"/>
    </location>
</feature>
<evidence type="ECO:0000313" key="4">
    <source>
        <dbReference type="EMBL" id="MCX2718794.1"/>
    </source>
</evidence>
<proteinExistence type="predicted"/>
<keyword evidence="2" id="KW-1133">Transmembrane helix</keyword>
<evidence type="ECO:0000256" key="3">
    <source>
        <dbReference type="SAM" id="SignalP"/>
    </source>
</evidence>
<dbReference type="Proteomes" id="UP001207116">
    <property type="component" value="Unassembled WGS sequence"/>
</dbReference>
<dbReference type="RefSeq" id="WP_266011094.1">
    <property type="nucleotide sequence ID" value="NZ_JAPFQP010000001.1"/>
</dbReference>
<dbReference type="InterPro" id="IPR013783">
    <property type="entry name" value="Ig-like_fold"/>
</dbReference>
<keyword evidence="2" id="KW-0812">Transmembrane</keyword>
<comment type="caution">
    <text evidence="4">The sequence shown here is derived from an EMBL/GenBank/DDBJ whole genome shotgun (WGS) entry which is preliminary data.</text>
</comment>
<evidence type="ECO:0000256" key="1">
    <source>
        <dbReference type="SAM" id="Coils"/>
    </source>
</evidence>
<keyword evidence="3" id="KW-0732">Signal</keyword>
<gene>
    <name evidence="4" type="ORF">OO016_04175</name>
</gene>
<protein>
    <recommendedName>
        <fullName evidence="6">Two component regulator three Y domain-containing protein</fullName>
    </recommendedName>
</protein>
<evidence type="ECO:0008006" key="6">
    <source>
        <dbReference type="Google" id="ProtNLM"/>
    </source>
</evidence>
<accession>A0AAE3MKX3</accession>
<dbReference type="SUPFAM" id="SSF55781">
    <property type="entry name" value="GAF domain-like"/>
    <property type="match status" value="1"/>
</dbReference>